<sequence length="102" mass="11033">MDFKAPLSAADIAGFAGKKVKEASIKTDEATVIAVFFKRPTLDIIQAALSEEGFNRGKAMFVNCYLGSDNPEALEADELLLFQCYQAAAQLIPVFEGSLKNV</sequence>
<dbReference type="EMBL" id="FOXH01000001">
    <property type="protein sequence ID" value="SFP13806.1"/>
    <property type="molecule type" value="Genomic_DNA"/>
</dbReference>
<keyword evidence="2" id="KW-1185">Reference proteome</keyword>
<organism evidence="1 2">
    <name type="scientific">Pseudarcicella hirudinis</name>
    <dbReference type="NCBI Taxonomy" id="1079859"/>
    <lineage>
        <taxon>Bacteria</taxon>
        <taxon>Pseudomonadati</taxon>
        <taxon>Bacteroidota</taxon>
        <taxon>Cytophagia</taxon>
        <taxon>Cytophagales</taxon>
        <taxon>Flectobacillaceae</taxon>
        <taxon>Pseudarcicella</taxon>
    </lineage>
</organism>
<gene>
    <name evidence="1" type="ORF">SAMN04515674_101477</name>
</gene>
<proteinExistence type="predicted"/>
<reference evidence="1 2" key="1">
    <citation type="submission" date="2016-10" db="EMBL/GenBank/DDBJ databases">
        <authorList>
            <person name="de Groot N.N."/>
        </authorList>
    </citation>
    <scope>NUCLEOTIDE SEQUENCE [LARGE SCALE GENOMIC DNA]</scope>
    <source>
        <strain evidence="2">E92,LMG 26720,CCM 7988</strain>
    </source>
</reference>
<dbReference type="STRING" id="1079859.SAMN04515674_101477"/>
<evidence type="ECO:0000313" key="2">
    <source>
        <dbReference type="Proteomes" id="UP000199306"/>
    </source>
</evidence>
<evidence type="ECO:0000313" key="1">
    <source>
        <dbReference type="EMBL" id="SFP13806.1"/>
    </source>
</evidence>
<dbReference type="Proteomes" id="UP000199306">
    <property type="component" value="Unassembled WGS sequence"/>
</dbReference>
<dbReference type="AlphaFoldDB" id="A0A1I5MXE4"/>
<dbReference type="RefSeq" id="WP_092011486.1">
    <property type="nucleotide sequence ID" value="NZ_FOXH01000001.1"/>
</dbReference>
<protein>
    <submittedName>
        <fullName evidence="1">Uncharacterized protein</fullName>
    </submittedName>
</protein>
<name>A0A1I5MXE4_9BACT</name>
<accession>A0A1I5MXE4</accession>